<evidence type="ECO:0000256" key="7">
    <source>
        <dbReference type="SAM" id="Phobius"/>
    </source>
</evidence>
<proteinExistence type="predicted"/>
<feature type="transmembrane region" description="Helical" evidence="7">
    <location>
        <begin position="96"/>
        <end position="117"/>
    </location>
</feature>
<keyword evidence="2" id="KW-1003">Cell membrane</keyword>
<evidence type="ECO:0000259" key="8">
    <source>
        <dbReference type="Pfam" id="PF04039"/>
    </source>
</evidence>
<dbReference type="GO" id="GO:0005886">
    <property type="term" value="C:plasma membrane"/>
    <property type="evidence" value="ECO:0007669"/>
    <property type="project" value="UniProtKB-SubCell"/>
</dbReference>
<comment type="caution">
    <text evidence="9">The sequence shown here is derived from an EMBL/GenBank/DDBJ whole genome shotgun (WGS) entry which is preliminary data.</text>
</comment>
<dbReference type="AlphaFoldDB" id="A0ABD6D7A8"/>
<keyword evidence="3 7" id="KW-0812">Transmembrane</keyword>
<comment type="subcellular location">
    <subcellularLocation>
        <location evidence="1">Cell membrane</location>
        <topology evidence="1">Multi-pass membrane protein</topology>
    </subcellularLocation>
</comment>
<dbReference type="EMBL" id="JBHUDM010000002">
    <property type="protein sequence ID" value="MFD1642159.1"/>
    <property type="molecule type" value="Genomic_DNA"/>
</dbReference>
<evidence type="ECO:0000256" key="3">
    <source>
        <dbReference type="ARBA" id="ARBA00022692"/>
    </source>
</evidence>
<evidence type="ECO:0000313" key="9">
    <source>
        <dbReference type="EMBL" id="MFD1642159.1"/>
    </source>
</evidence>
<feature type="compositionally biased region" description="Basic and acidic residues" evidence="6">
    <location>
        <begin position="179"/>
        <end position="193"/>
    </location>
</feature>
<dbReference type="Proteomes" id="UP001597052">
    <property type="component" value="Unassembled WGS sequence"/>
</dbReference>
<accession>A0ABD6D7A8</accession>
<reference evidence="9 10" key="1">
    <citation type="journal article" date="2019" name="Int. J. Syst. Evol. Microbiol.">
        <title>The Global Catalogue of Microorganisms (GCM) 10K type strain sequencing project: providing services to taxonomists for standard genome sequencing and annotation.</title>
        <authorList>
            <consortium name="The Broad Institute Genomics Platform"/>
            <consortium name="The Broad Institute Genome Sequencing Center for Infectious Disease"/>
            <person name="Wu L."/>
            <person name="Ma J."/>
        </authorList>
    </citation>
    <scope>NUCLEOTIDE SEQUENCE [LARGE SCALE GENOMIC DNA]</scope>
    <source>
        <strain evidence="9 10">CGMCC 1.10593</strain>
    </source>
</reference>
<keyword evidence="10" id="KW-1185">Reference proteome</keyword>
<evidence type="ECO:0000256" key="1">
    <source>
        <dbReference type="ARBA" id="ARBA00004651"/>
    </source>
</evidence>
<evidence type="ECO:0000313" key="10">
    <source>
        <dbReference type="Proteomes" id="UP001597052"/>
    </source>
</evidence>
<evidence type="ECO:0000256" key="2">
    <source>
        <dbReference type="ARBA" id="ARBA00022475"/>
    </source>
</evidence>
<evidence type="ECO:0000256" key="4">
    <source>
        <dbReference type="ARBA" id="ARBA00022989"/>
    </source>
</evidence>
<dbReference type="NCBIfam" id="NF009160">
    <property type="entry name" value="PRK12505.1"/>
    <property type="match status" value="1"/>
</dbReference>
<dbReference type="Pfam" id="PF04039">
    <property type="entry name" value="MnhB"/>
    <property type="match status" value="1"/>
</dbReference>
<dbReference type="PANTHER" id="PTHR33932">
    <property type="entry name" value="NA(+)/H(+) ANTIPORTER SUBUNIT B"/>
    <property type="match status" value="1"/>
</dbReference>
<evidence type="ECO:0000256" key="5">
    <source>
        <dbReference type="ARBA" id="ARBA00023136"/>
    </source>
</evidence>
<feature type="region of interest" description="Disordered" evidence="6">
    <location>
        <begin position="179"/>
        <end position="204"/>
    </location>
</feature>
<feature type="compositionally biased region" description="Basic and acidic residues" evidence="6">
    <location>
        <begin position="9"/>
        <end position="21"/>
    </location>
</feature>
<sequence>MSDEPTSQPDERMDGRVDTDGVARQRPVYTESQVIMTTVKAVIPFVMTYGLFITFHGADTPGGGFQGGAIIASVVLMIAFAFGIESTRAWLANSTVVGLGTAGVFLFGAIGFGPILLGENFLEYTAYYPVFGDLLGLKEYEFVKYGMEAVEIVGIAFIVSGILMGLFFALAAGDSHSEPNEADLREGELRDGVDSATFGGESDD</sequence>
<feature type="transmembrane region" description="Helical" evidence="7">
    <location>
        <begin position="34"/>
        <end position="58"/>
    </location>
</feature>
<dbReference type="InterPro" id="IPR050622">
    <property type="entry name" value="CPA3_antiporter_subunitB"/>
</dbReference>
<evidence type="ECO:0000256" key="6">
    <source>
        <dbReference type="SAM" id="MobiDB-lite"/>
    </source>
</evidence>
<feature type="region of interest" description="Disordered" evidence="6">
    <location>
        <begin position="1"/>
        <end position="21"/>
    </location>
</feature>
<dbReference type="PANTHER" id="PTHR33932:SF4">
    <property type="entry name" value="NA(+)_H(+) ANTIPORTER SUBUNIT B"/>
    <property type="match status" value="1"/>
</dbReference>
<gene>
    <name evidence="9" type="ORF">ACFSBW_09780</name>
</gene>
<keyword evidence="4 7" id="KW-1133">Transmembrane helix</keyword>
<dbReference type="RefSeq" id="WP_256395469.1">
    <property type="nucleotide sequence ID" value="NZ_JANHDJ010000002.1"/>
</dbReference>
<protein>
    <submittedName>
        <fullName evidence="9">MnhB domain-containing protein</fullName>
    </submittedName>
</protein>
<feature type="transmembrane region" description="Helical" evidence="7">
    <location>
        <begin position="152"/>
        <end position="172"/>
    </location>
</feature>
<feature type="transmembrane region" description="Helical" evidence="7">
    <location>
        <begin position="64"/>
        <end position="84"/>
    </location>
</feature>
<feature type="domain" description="Na+/H+ antiporter MnhB subunit-related protein" evidence="8">
    <location>
        <begin position="35"/>
        <end position="164"/>
    </location>
</feature>
<name>A0ABD6D7A8_9EURY</name>
<organism evidence="9 10">
    <name type="scientific">Halohasta litorea</name>
    <dbReference type="NCBI Taxonomy" id="869891"/>
    <lineage>
        <taxon>Archaea</taxon>
        <taxon>Methanobacteriati</taxon>
        <taxon>Methanobacteriota</taxon>
        <taxon>Stenosarchaea group</taxon>
        <taxon>Halobacteria</taxon>
        <taxon>Halobacteriales</taxon>
        <taxon>Haloferacaceae</taxon>
        <taxon>Halohasta</taxon>
    </lineage>
</organism>
<keyword evidence="5 7" id="KW-0472">Membrane</keyword>
<dbReference type="InterPro" id="IPR007182">
    <property type="entry name" value="MnhB"/>
</dbReference>